<gene>
    <name evidence="1" type="ORF">PDJAM_G00069980</name>
</gene>
<dbReference type="EMBL" id="CM040990">
    <property type="protein sequence ID" value="MCJ8741381.1"/>
    <property type="molecule type" value="Genomic_DNA"/>
</dbReference>
<sequence>MCKNCPTYYKHVDNFNKVLSDRLDQMLLQLQTPEQVLSDYKPHCYAYEGEPDENCDENLDTLCIPEIDYHPDMLANLDSRFTNLAAVCRLD</sequence>
<accession>A0ACC5Z041</accession>
<name>A0ACC5Z041_9TELE</name>
<feature type="non-terminal residue" evidence="1">
    <location>
        <position position="91"/>
    </location>
</feature>
<organism evidence="1 2">
    <name type="scientific">Pangasius djambal</name>
    <dbReference type="NCBI Taxonomy" id="1691987"/>
    <lineage>
        <taxon>Eukaryota</taxon>
        <taxon>Metazoa</taxon>
        <taxon>Chordata</taxon>
        <taxon>Craniata</taxon>
        <taxon>Vertebrata</taxon>
        <taxon>Euteleostomi</taxon>
        <taxon>Actinopterygii</taxon>
        <taxon>Neopterygii</taxon>
        <taxon>Teleostei</taxon>
        <taxon>Ostariophysi</taxon>
        <taxon>Siluriformes</taxon>
        <taxon>Pangasiidae</taxon>
        <taxon>Pangasius</taxon>
    </lineage>
</organism>
<evidence type="ECO:0000313" key="2">
    <source>
        <dbReference type="Proteomes" id="UP000830395"/>
    </source>
</evidence>
<reference evidence="1" key="1">
    <citation type="submission" date="2020-02" db="EMBL/GenBank/DDBJ databases">
        <title>Genome sequencing of the panga catfish, Pangasius djambal.</title>
        <authorList>
            <person name="Wen M."/>
            <person name="Zahm M."/>
            <person name="Roques C."/>
            <person name="Cabau C."/>
            <person name="Klopp C."/>
            <person name="Donnadieu C."/>
            <person name="Jouanno E."/>
            <person name="Avarre J.-C."/>
            <person name="Campet M."/>
            <person name="Ha T."/>
            <person name="Dugue R."/>
            <person name="Lampietro C."/>
            <person name="Louis A."/>
            <person name="Herpin A."/>
            <person name="Echchiki A."/>
            <person name="Berthelot C."/>
            <person name="Parey E."/>
            <person name="Roest-Crollius H."/>
            <person name="Braasch I."/>
            <person name="Postlethwait J.H."/>
            <person name="Bobe J."/>
            <person name="Montfort J."/>
            <person name="Bouchez O."/>
            <person name="Begum T."/>
            <person name="Schartl M."/>
            <person name="Gustiano R."/>
            <person name="Guiguen Y."/>
        </authorList>
    </citation>
    <scope>NUCLEOTIDE SEQUENCE</scope>
    <source>
        <strain evidence="1">Pdj_M5554</strain>
    </source>
</reference>
<comment type="caution">
    <text evidence="1">The sequence shown here is derived from an EMBL/GenBank/DDBJ whole genome shotgun (WGS) entry which is preliminary data.</text>
</comment>
<evidence type="ECO:0000313" key="1">
    <source>
        <dbReference type="EMBL" id="MCJ8741381.1"/>
    </source>
</evidence>
<proteinExistence type="predicted"/>
<keyword evidence="2" id="KW-1185">Reference proteome</keyword>
<protein>
    <submittedName>
        <fullName evidence="1">Uncharacterized protein</fullName>
    </submittedName>
</protein>
<dbReference type="Proteomes" id="UP000830395">
    <property type="component" value="Chromosome 16"/>
</dbReference>